<reference evidence="4 5" key="1">
    <citation type="journal article" date="2016" name="Int. J. Syst. Evol. Microbiol.">
        <title>Proposal of Mucilaginibacter phyllosphaerae sp. nov. isolated from the phyllosphere of Galium album.</title>
        <authorList>
            <person name="Aydogan E.L."/>
            <person name="Busse H.J."/>
            <person name="Moser G."/>
            <person name="Muller C."/>
            <person name="Kampfer P."/>
            <person name="Glaeser S.P."/>
        </authorList>
    </citation>
    <scope>NUCLEOTIDE SEQUENCE [LARGE SCALE GENOMIC DNA]</scope>
    <source>
        <strain evidence="4 5">PP-F2FG21</strain>
    </source>
</reference>
<evidence type="ECO:0000313" key="5">
    <source>
        <dbReference type="Proteomes" id="UP000297248"/>
    </source>
</evidence>
<evidence type="ECO:0000256" key="2">
    <source>
        <dbReference type="PROSITE-ProRule" id="PRU00252"/>
    </source>
</evidence>
<keyword evidence="6" id="KW-1185">Reference proteome</keyword>
<dbReference type="RefSeq" id="WP_134334763.1">
    <property type="nucleotide sequence ID" value="NZ_BMCZ01000001.1"/>
</dbReference>
<dbReference type="Pfam" id="PF00436">
    <property type="entry name" value="SSB"/>
    <property type="match status" value="1"/>
</dbReference>
<accession>A0A4Y8AIM9</accession>
<sequence>MFQNQGVNKVILVGQVEGRPEWKTIAGNKCLCLKLITIENINRQGAVCKHAENHFIQIAESVVDNAASLQDGTELYLEGKITTRPSIDHKGIKRYDTAIIAHKYNIMAKAPAPVLNVM</sequence>
<proteinExistence type="predicted"/>
<dbReference type="EMBL" id="JACIEG010000001">
    <property type="protein sequence ID" value="MBB3968053.1"/>
    <property type="molecule type" value="Genomic_DNA"/>
</dbReference>
<reference evidence="4" key="2">
    <citation type="submission" date="2019-03" db="EMBL/GenBank/DDBJ databases">
        <authorList>
            <person name="Yan Y.-Q."/>
            <person name="Du Z.-J."/>
        </authorList>
    </citation>
    <scope>NUCLEOTIDE SEQUENCE</scope>
    <source>
        <strain evidence="4">PP-F2FG21</strain>
    </source>
</reference>
<evidence type="ECO:0000256" key="1">
    <source>
        <dbReference type="ARBA" id="ARBA00023125"/>
    </source>
</evidence>
<evidence type="ECO:0000313" key="4">
    <source>
        <dbReference type="EMBL" id="TEW68924.1"/>
    </source>
</evidence>
<dbReference type="InterPro" id="IPR000424">
    <property type="entry name" value="Primosome_PriB/ssb"/>
</dbReference>
<organism evidence="4 5">
    <name type="scientific">Mucilaginibacter phyllosphaerae</name>
    <dbReference type="NCBI Taxonomy" id="1812349"/>
    <lineage>
        <taxon>Bacteria</taxon>
        <taxon>Pseudomonadati</taxon>
        <taxon>Bacteroidota</taxon>
        <taxon>Sphingobacteriia</taxon>
        <taxon>Sphingobacteriales</taxon>
        <taxon>Sphingobacteriaceae</taxon>
        <taxon>Mucilaginibacter</taxon>
    </lineage>
</organism>
<gene>
    <name evidence="4" type="ORF">E2R65_01810</name>
    <name evidence="3" type="ORF">GGR35_000639</name>
</gene>
<evidence type="ECO:0000313" key="3">
    <source>
        <dbReference type="EMBL" id="MBB3968053.1"/>
    </source>
</evidence>
<dbReference type="PROSITE" id="PS50935">
    <property type="entry name" value="SSB"/>
    <property type="match status" value="1"/>
</dbReference>
<dbReference type="Gene3D" id="2.40.50.140">
    <property type="entry name" value="Nucleic acid-binding proteins"/>
    <property type="match status" value="1"/>
</dbReference>
<dbReference type="GO" id="GO:0003697">
    <property type="term" value="F:single-stranded DNA binding"/>
    <property type="evidence" value="ECO:0007669"/>
    <property type="project" value="InterPro"/>
</dbReference>
<dbReference type="Proteomes" id="UP000297248">
    <property type="component" value="Unassembled WGS sequence"/>
</dbReference>
<keyword evidence="1 2" id="KW-0238">DNA-binding</keyword>
<comment type="caution">
    <text evidence="4">The sequence shown here is derived from an EMBL/GenBank/DDBJ whole genome shotgun (WGS) entry which is preliminary data.</text>
</comment>
<dbReference type="EMBL" id="SNQG01000001">
    <property type="protein sequence ID" value="TEW68924.1"/>
    <property type="molecule type" value="Genomic_DNA"/>
</dbReference>
<name>A0A4Y8AIM9_9SPHI</name>
<dbReference type="SUPFAM" id="SSF50249">
    <property type="entry name" value="Nucleic acid-binding proteins"/>
    <property type="match status" value="1"/>
</dbReference>
<evidence type="ECO:0000313" key="6">
    <source>
        <dbReference type="Proteomes" id="UP000583101"/>
    </source>
</evidence>
<protein>
    <submittedName>
        <fullName evidence="3">Single-stranded DNA-binding protein</fullName>
    </submittedName>
</protein>
<dbReference type="Proteomes" id="UP000583101">
    <property type="component" value="Unassembled WGS sequence"/>
</dbReference>
<dbReference type="AlphaFoldDB" id="A0A4Y8AIM9"/>
<reference evidence="3 6" key="3">
    <citation type="submission" date="2020-08" db="EMBL/GenBank/DDBJ databases">
        <title>Genomic Encyclopedia of Type Strains, Phase IV (KMG-IV): sequencing the most valuable type-strain genomes for metagenomic binning, comparative biology and taxonomic classification.</title>
        <authorList>
            <person name="Goeker M."/>
        </authorList>
    </citation>
    <scope>NUCLEOTIDE SEQUENCE [LARGE SCALE GENOMIC DNA]</scope>
    <source>
        <strain evidence="3 6">DSM 100995</strain>
    </source>
</reference>
<dbReference type="InterPro" id="IPR012340">
    <property type="entry name" value="NA-bd_OB-fold"/>
</dbReference>
<dbReference type="OrthoDB" id="798399at2"/>